<protein>
    <recommendedName>
        <fullName evidence="2">KilA-N domain-containing protein</fullName>
    </recommendedName>
</protein>
<dbReference type="Pfam" id="PF04383">
    <property type="entry name" value="KilA-N"/>
    <property type="match status" value="1"/>
</dbReference>
<keyword evidence="1" id="KW-0175">Coiled coil</keyword>
<dbReference type="Proteomes" id="UP001160148">
    <property type="component" value="Unassembled WGS sequence"/>
</dbReference>
<sequence>MVVPVRETVVHNNFTECVLGEFKLLVDTNTGYFNATKMCKKQGKQYVRYESLVKSKSIEKLFVLFIGQRLSSYSTIFANASEAGTYCHPIIFLSVAMWCSNKCYVTSAMIVSDFFNRNADRRAQFTRLLEIIDVPISQKVVEFELAVDANRWLAIIFCVQNGKKITNFEHYEHKHDVLITELIDCLTHVYGHTVTKYSDILLASDFGHHKYYYPILFLRMTALVSDELYVKTLPIAFALLSGLVDYSQLKQMLIPKSEVPIELSVAVDYTVDTLLNTVTETVDTKVENDDDVVSEYDISEQQPTHSRAVPENTSTGGACKYIGEVWGSNEDDSTNDSCSKFGDEEKGVKFYTESDMNRIHVKYTIEMDKLRYEMDAQKRRLERQLRDDRNEFEREKKAIEEGTKSRVQQIESVKKLEQEYLEKRLIREKEDVERKLLHDKEVNERKLKECQLRFQEELDKQVQLEKEAVEMVKRLEQLTFTEKFEIMTRKATKERELWRLKLQTELQDRGVLENEVETLRQQIEVMRLGHSEDETVSRKRRRVNCVLNMSEQQGISKLESIVVIRLLNGDICTFRRQLKNVM</sequence>
<evidence type="ECO:0000313" key="4">
    <source>
        <dbReference type="Proteomes" id="UP001160148"/>
    </source>
</evidence>
<evidence type="ECO:0000256" key="1">
    <source>
        <dbReference type="SAM" id="Coils"/>
    </source>
</evidence>
<feature type="coiled-coil region" evidence="1">
    <location>
        <begin position="367"/>
        <end position="402"/>
    </location>
</feature>
<dbReference type="PROSITE" id="PS51301">
    <property type="entry name" value="KILA_N"/>
    <property type="match status" value="1"/>
</dbReference>
<dbReference type="EMBL" id="CARXXK010001014">
    <property type="protein sequence ID" value="CAI6371607.1"/>
    <property type="molecule type" value="Genomic_DNA"/>
</dbReference>
<name>A0AAV0XVW3_9HEMI</name>
<keyword evidence="4" id="KW-1185">Reference proteome</keyword>
<evidence type="ECO:0000313" key="3">
    <source>
        <dbReference type="EMBL" id="CAI6371607.1"/>
    </source>
</evidence>
<dbReference type="InterPro" id="IPR018004">
    <property type="entry name" value="KilA/APSES_HTH"/>
</dbReference>
<reference evidence="3 4" key="1">
    <citation type="submission" date="2023-01" db="EMBL/GenBank/DDBJ databases">
        <authorList>
            <person name="Whitehead M."/>
        </authorList>
    </citation>
    <scope>NUCLEOTIDE SEQUENCE [LARGE SCALE GENOMIC DNA]</scope>
</reference>
<proteinExistence type="predicted"/>
<comment type="caution">
    <text evidence="3">The sequence shown here is derived from an EMBL/GenBank/DDBJ whole genome shotgun (WGS) entry which is preliminary data.</text>
</comment>
<organism evidence="3 4">
    <name type="scientific">Macrosiphum euphorbiae</name>
    <name type="common">potato aphid</name>
    <dbReference type="NCBI Taxonomy" id="13131"/>
    <lineage>
        <taxon>Eukaryota</taxon>
        <taxon>Metazoa</taxon>
        <taxon>Ecdysozoa</taxon>
        <taxon>Arthropoda</taxon>
        <taxon>Hexapoda</taxon>
        <taxon>Insecta</taxon>
        <taxon>Pterygota</taxon>
        <taxon>Neoptera</taxon>
        <taxon>Paraneoptera</taxon>
        <taxon>Hemiptera</taxon>
        <taxon>Sternorrhyncha</taxon>
        <taxon>Aphidomorpha</taxon>
        <taxon>Aphidoidea</taxon>
        <taxon>Aphididae</taxon>
        <taxon>Macrosiphini</taxon>
        <taxon>Macrosiphum</taxon>
    </lineage>
</organism>
<gene>
    <name evidence="3" type="ORF">MEUPH1_LOCUS25595</name>
</gene>
<evidence type="ECO:0000259" key="2">
    <source>
        <dbReference type="PROSITE" id="PS51301"/>
    </source>
</evidence>
<dbReference type="AlphaFoldDB" id="A0AAV0XVW3"/>
<feature type="domain" description="KilA-N" evidence="2">
    <location>
        <begin position="13"/>
        <end position="114"/>
    </location>
</feature>
<accession>A0AAV0XVW3</accession>
<dbReference type="InterPro" id="IPR017880">
    <property type="entry name" value="KilA_N"/>
</dbReference>